<proteinExistence type="predicted"/>
<name>A0ABX1PQQ0_9RHOO</name>
<keyword evidence="2" id="KW-1185">Reference proteome</keyword>
<evidence type="ECO:0000313" key="1">
    <source>
        <dbReference type="EMBL" id="NMG26721.1"/>
    </source>
</evidence>
<organism evidence="1 2">
    <name type="scientific">Aromatoleum anaerobium</name>
    <dbReference type="NCBI Taxonomy" id="182180"/>
    <lineage>
        <taxon>Bacteria</taxon>
        <taxon>Pseudomonadati</taxon>
        <taxon>Pseudomonadota</taxon>
        <taxon>Betaproteobacteria</taxon>
        <taxon>Rhodocyclales</taxon>
        <taxon>Rhodocyclaceae</taxon>
        <taxon>Aromatoleum</taxon>
    </lineage>
</organism>
<dbReference type="EMBL" id="WTVG01000086">
    <property type="protein sequence ID" value="NMG26721.1"/>
    <property type="molecule type" value="Genomic_DNA"/>
</dbReference>
<gene>
    <name evidence="1" type="ORF">GO606_18795</name>
</gene>
<protein>
    <submittedName>
        <fullName evidence="1">Uncharacterized protein</fullName>
    </submittedName>
</protein>
<dbReference type="Proteomes" id="UP000615989">
    <property type="component" value="Unassembled WGS sequence"/>
</dbReference>
<comment type="caution">
    <text evidence="1">The sequence shown here is derived from an EMBL/GenBank/DDBJ whole genome shotgun (WGS) entry which is preliminary data.</text>
</comment>
<accession>A0ABX1PQQ0</accession>
<reference evidence="1" key="1">
    <citation type="submission" date="2019-12" db="EMBL/GenBank/DDBJ databases">
        <title>Comparative genomics gives insights into the taxonomy of the Azoarcus-Aromatoleum group and reveals separate origins of nif in the plant-associated Azoarcus and non-plant-associated Aromatoleum sub-groups.</title>
        <authorList>
            <person name="Lafos M."/>
            <person name="Maluk M."/>
            <person name="Batista M."/>
            <person name="Junghare M."/>
            <person name="Carmona M."/>
            <person name="Faoro H."/>
            <person name="Cruz L.M."/>
            <person name="Battistoni F."/>
            <person name="De Souza E."/>
            <person name="Pedrosa F."/>
            <person name="Chen W.-M."/>
            <person name="Poole P.S."/>
            <person name="Dixon R.A."/>
            <person name="James E.K."/>
        </authorList>
    </citation>
    <scope>NUCLEOTIDE SEQUENCE</scope>
    <source>
        <strain evidence="1">LuFRes1</strain>
    </source>
</reference>
<sequence>MIPAPKRAPLKTVAMSGVVHEGLTITTLDGRPARLAVIDVDGNILEAGAAVEHAAWNVAIATYRNFLAGHGHLRVHTKPPELHLPDGDK</sequence>
<evidence type="ECO:0000313" key="2">
    <source>
        <dbReference type="Proteomes" id="UP000615989"/>
    </source>
</evidence>